<gene>
    <name evidence="7" type="primary">LOC136081852</name>
</gene>
<dbReference type="InterPro" id="IPR020798">
    <property type="entry name" value="Ribosomal_uL16_CS"/>
</dbReference>
<dbReference type="RefSeq" id="XP_065656212.1">
    <property type="nucleotide sequence ID" value="XM_065800140.1"/>
</dbReference>
<dbReference type="Gene3D" id="3.90.1170.10">
    <property type="entry name" value="Ribosomal protein L10e/L16"/>
    <property type="match status" value="1"/>
</dbReference>
<evidence type="ECO:0000256" key="1">
    <source>
        <dbReference type="ARBA" id="ARBA00008931"/>
    </source>
</evidence>
<organism evidence="6 7">
    <name type="scientific">Hydra vulgaris</name>
    <name type="common">Hydra</name>
    <name type="synonym">Hydra attenuata</name>
    <dbReference type="NCBI Taxonomy" id="6087"/>
    <lineage>
        <taxon>Eukaryota</taxon>
        <taxon>Metazoa</taxon>
        <taxon>Cnidaria</taxon>
        <taxon>Hydrozoa</taxon>
        <taxon>Hydroidolina</taxon>
        <taxon>Anthoathecata</taxon>
        <taxon>Aplanulata</taxon>
        <taxon>Hydridae</taxon>
        <taxon>Hydra</taxon>
    </lineage>
</organism>
<name>A0ABM4C3S1_HYDVU</name>
<dbReference type="InterPro" id="IPR016180">
    <property type="entry name" value="Ribosomal_uL16_dom"/>
</dbReference>
<dbReference type="InterPro" id="IPR036920">
    <property type="entry name" value="Ribosomal_uL16_sf"/>
</dbReference>
<protein>
    <recommendedName>
        <fullName evidence="4">Large ribosomal subunit protein uL16m</fullName>
    </recommendedName>
    <alternativeName>
        <fullName evidence="5">39S ribosomal protein L16, mitochondrial</fullName>
    </alternativeName>
</protein>
<proteinExistence type="inferred from homology"/>
<dbReference type="InterPro" id="IPR047873">
    <property type="entry name" value="Ribosomal_uL16"/>
</dbReference>
<sequence length="187" mass="21524">MFVHNSIKVANCLRSSTDLLYRNLLLGCLQARFINLKPKLKEFIHCDYVDSMDYGIYALTTGYIKESAMEAARVAIIRKTKSRQVNKIVSESPFTKKPLGTRMGKGKGKLDYWASSAVAGQWLFEFNCDNELMAKEAFNQVSKKLPVRVHLRKRPIEPKQVLHGDRLINMFQNDKERTKRLQGEIEV</sequence>
<dbReference type="PANTHER" id="PTHR12220">
    <property type="entry name" value="50S/60S RIBOSOMAL PROTEIN L16"/>
    <property type="match status" value="1"/>
</dbReference>
<accession>A0ABM4C3S1</accession>
<dbReference type="Pfam" id="PF00252">
    <property type="entry name" value="Ribosomal_L16"/>
    <property type="match status" value="1"/>
</dbReference>
<dbReference type="SUPFAM" id="SSF54686">
    <property type="entry name" value="Ribosomal protein L16p/L10e"/>
    <property type="match status" value="1"/>
</dbReference>
<keyword evidence="2" id="KW-0689">Ribosomal protein</keyword>
<dbReference type="PROSITE" id="PS00701">
    <property type="entry name" value="RIBOSOMAL_L16_2"/>
    <property type="match status" value="1"/>
</dbReference>
<evidence type="ECO:0000256" key="3">
    <source>
        <dbReference type="ARBA" id="ARBA00023274"/>
    </source>
</evidence>
<dbReference type="GeneID" id="136081852"/>
<dbReference type="CDD" id="cd01433">
    <property type="entry name" value="Ribosomal_L16_L10e"/>
    <property type="match status" value="1"/>
</dbReference>
<evidence type="ECO:0000256" key="2">
    <source>
        <dbReference type="ARBA" id="ARBA00022980"/>
    </source>
</evidence>
<evidence type="ECO:0000313" key="6">
    <source>
        <dbReference type="Proteomes" id="UP001652625"/>
    </source>
</evidence>
<evidence type="ECO:0000256" key="5">
    <source>
        <dbReference type="ARBA" id="ARBA00035440"/>
    </source>
</evidence>
<reference evidence="7" key="1">
    <citation type="submission" date="2025-08" db="UniProtKB">
        <authorList>
            <consortium name="RefSeq"/>
        </authorList>
    </citation>
    <scope>IDENTIFICATION</scope>
</reference>
<keyword evidence="3" id="KW-0687">Ribonucleoprotein</keyword>
<dbReference type="InterPro" id="IPR000114">
    <property type="entry name" value="Ribosomal_uL16_bact-type"/>
</dbReference>
<evidence type="ECO:0000256" key="4">
    <source>
        <dbReference type="ARBA" id="ARBA00035302"/>
    </source>
</evidence>
<evidence type="ECO:0000313" key="7">
    <source>
        <dbReference type="RefSeq" id="XP_065656212.1"/>
    </source>
</evidence>
<keyword evidence="6" id="KW-1185">Reference proteome</keyword>
<dbReference type="PANTHER" id="PTHR12220:SF13">
    <property type="entry name" value="LARGE RIBOSOMAL SUBUNIT PROTEIN UL16M"/>
    <property type="match status" value="1"/>
</dbReference>
<comment type="similarity">
    <text evidence="1">Belongs to the universal ribosomal protein uL16 family.</text>
</comment>
<dbReference type="Proteomes" id="UP001652625">
    <property type="component" value="Chromosome 06"/>
</dbReference>